<keyword evidence="2" id="KW-1185">Reference proteome</keyword>
<gene>
    <name evidence="1" type="ORF">GIY30_10770</name>
</gene>
<accession>A0A6L7GQD4</accession>
<sequence>MTDTRPAATTTVDGVLVTCPARTVIDVARGSSRIPAIAVGDAALHAGLCTMDCPSPYWNLGAESS</sequence>
<comment type="caution">
    <text evidence="1">The sequence shown here is derived from an EMBL/GenBank/DDBJ whole genome shotgun (WGS) entry which is preliminary data.</text>
</comment>
<protein>
    <submittedName>
        <fullName evidence="1">Uncharacterized protein</fullName>
    </submittedName>
</protein>
<evidence type="ECO:0000313" key="1">
    <source>
        <dbReference type="EMBL" id="MXP21832.1"/>
    </source>
</evidence>
<organism evidence="1 2">
    <name type="scientific">Gordonia mangrovi</name>
    <dbReference type="NCBI Taxonomy" id="2665643"/>
    <lineage>
        <taxon>Bacteria</taxon>
        <taxon>Bacillati</taxon>
        <taxon>Actinomycetota</taxon>
        <taxon>Actinomycetes</taxon>
        <taxon>Mycobacteriales</taxon>
        <taxon>Gordoniaceae</taxon>
        <taxon>Gordonia</taxon>
    </lineage>
</organism>
<proteinExistence type="predicted"/>
<dbReference type="AlphaFoldDB" id="A0A6L7GQD4"/>
<reference evidence="1 2" key="1">
    <citation type="submission" date="2019-11" db="EMBL/GenBank/DDBJ databases">
        <title>Gordonia sp. nov., a novel actinobacterium isolated from mangrove soil in Hainan.</title>
        <authorList>
            <person name="Huang X."/>
            <person name="Xie Y."/>
            <person name="Chu X."/>
            <person name="Xiao K."/>
        </authorList>
    </citation>
    <scope>NUCLEOTIDE SEQUENCE [LARGE SCALE GENOMIC DNA]</scope>
    <source>
        <strain evidence="1 2">HNM0687</strain>
    </source>
</reference>
<evidence type="ECO:0000313" key="2">
    <source>
        <dbReference type="Proteomes" id="UP000475545"/>
    </source>
</evidence>
<dbReference type="EMBL" id="WMBR01000002">
    <property type="protein sequence ID" value="MXP21832.1"/>
    <property type="molecule type" value="Genomic_DNA"/>
</dbReference>
<dbReference type="Proteomes" id="UP000475545">
    <property type="component" value="Unassembled WGS sequence"/>
</dbReference>
<name>A0A6L7GQD4_9ACTN</name>